<dbReference type="Pfam" id="PF00348">
    <property type="entry name" value="polyprenyl_synt"/>
    <property type="match status" value="1"/>
</dbReference>
<dbReference type="Proteomes" id="UP000193087">
    <property type="component" value="Unassembled WGS sequence"/>
</dbReference>
<proteinExistence type="inferred from homology"/>
<keyword evidence="3" id="KW-0460">Magnesium</keyword>
<dbReference type="GO" id="GO:0008299">
    <property type="term" value="P:isoprenoid biosynthetic process"/>
    <property type="evidence" value="ECO:0007669"/>
    <property type="project" value="InterPro"/>
</dbReference>
<evidence type="ECO:0000313" key="5">
    <source>
        <dbReference type="EMBL" id="ORW66001.1"/>
    </source>
</evidence>
<gene>
    <name evidence="5" type="ORF">AWC22_02220</name>
</gene>
<keyword evidence="2" id="KW-0479">Metal-binding</keyword>
<dbReference type="InterPro" id="IPR033749">
    <property type="entry name" value="Polyprenyl_synt_CS"/>
</dbReference>
<evidence type="ECO:0000256" key="1">
    <source>
        <dbReference type="ARBA" id="ARBA00005128"/>
    </source>
</evidence>
<evidence type="ECO:0000313" key="6">
    <source>
        <dbReference type="Proteomes" id="UP000193087"/>
    </source>
</evidence>
<evidence type="ECO:0000256" key="3">
    <source>
        <dbReference type="ARBA" id="ARBA00022842"/>
    </source>
</evidence>
<organism evidence="5 6">
    <name type="scientific">Mycobacterium riyadhense</name>
    <dbReference type="NCBI Taxonomy" id="486698"/>
    <lineage>
        <taxon>Bacteria</taxon>
        <taxon>Bacillati</taxon>
        <taxon>Actinomycetota</taxon>
        <taxon>Actinomycetes</taxon>
        <taxon>Mycobacteriales</taxon>
        <taxon>Mycobacteriaceae</taxon>
        <taxon>Mycobacterium</taxon>
    </lineage>
</organism>
<dbReference type="PANTHER" id="PTHR12001">
    <property type="entry name" value="GERANYLGERANYL PYROPHOSPHATE SYNTHASE"/>
    <property type="match status" value="1"/>
</dbReference>
<dbReference type="OrthoDB" id="4497239at2"/>
<keyword evidence="4 5" id="KW-0808">Transferase</keyword>
<dbReference type="InterPro" id="IPR000092">
    <property type="entry name" value="Polyprenyl_synt"/>
</dbReference>
<evidence type="ECO:0000256" key="4">
    <source>
        <dbReference type="RuleBase" id="RU004466"/>
    </source>
</evidence>
<dbReference type="InterPro" id="IPR008949">
    <property type="entry name" value="Isoprenoid_synthase_dom_sf"/>
</dbReference>
<comment type="caution">
    <text evidence="5">The sequence shown here is derived from an EMBL/GenBank/DDBJ whole genome shotgun (WGS) entry which is preliminary data.</text>
</comment>
<dbReference type="GO" id="GO:0004659">
    <property type="term" value="F:prenyltransferase activity"/>
    <property type="evidence" value="ECO:0007669"/>
    <property type="project" value="InterPro"/>
</dbReference>
<dbReference type="PROSITE" id="PS00723">
    <property type="entry name" value="POLYPRENYL_SYNTHASE_1"/>
    <property type="match status" value="1"/>
</dbReference>
<dbReference type="AlphaFoldDB" id="A0A1X2BQY3"/>
<dbReference type="SFLD" id="SFLDS00005">
    <property type="entry name" value="Isoprenoid_Synthase_Type_I"/>
    <property type="match status" value="1"/>
</dbReference>
<dbReference type="GO" id="GO:0046872">
    <property type="term" value="F:metal ion binding"/>
    <property type="evidence" value="ECO:0007669"/>
    <property type="project" value="UniProtKB-KW"/>
</dbReference>
<sequence length="344" mass="36344">MNATVPSLLVCPGTARIEAILDQARVLVEPMLRSVMDTLPAEVRQVAGFHLGWWDRDGSTDSRGGGKAVRPALTFACARAAGGSLEAAIPAATAVELVHNFSLLHDDIMDGDMTRRHRSTAWAAFGMPRALLTGDALCVLAVDLINNGAAGEALRATLLEMCAGQSDDLAFEDRTEVTLPQCIRMAEKKTGTLFGLACELGALSAAADIQIAGLYRKFGRQLGIAFQLIDDVLGIWGQESVTGKPAYSDLKARKKSLTVVAALSSGTAAGHELAALYRSSAALCQRELERAADLVDEAGGRAWAEAEAARYLANARELLAAAEPERTGAVELQALAEVVTARIC</sequence>
<dbReference type="PANTHER" id="PTHR12001:SF86">
    <property type="entry name" value="GERANYLGERANYL DIPHOSPHATE SYNTHASE"/>
    <property type="match status" value="1"/>
</dbReference>
<reference evidence="5 6" key="1">
    <citation type="submission" date="2016-01" db="EMBL/GenBank/DDBJ databases">
        <title>The new phylogeny of the genus Mycobacterium.</title>
        <authorList>
            <person name="Tarcisio F."/>
            <person name="Conor M."/>
            <person name="Antonella G."/>
            <person name="Elisabetta G."/>
            <person name="Giulia F.S."/>
            <person name="Sara T."/>
            <person name="Anna F."/>
            <person name="Clotilde B."/>
            <person name="Roberto B."/>
            <person name="Veronica D.S."/>
            <person name="Fabio R."/>
            <person name="Monica P."/>
            <person name="Olivier J."/>
            <person name="Enrico T."/>
            <person name="Nicola S."/>
        </authorList>
    </citation>
    <scope>NUCLEOTIDE SEQUENCE [LARGE SCALE GENOMIC DNA]</scope>
    <source>
        <strain evidence="5 6">DSM 45176</strain>
    </source>
</reference>
<protein>
    <submittedName>
        <fullName evidence="5">Dimethylallyltranstransferase</fullName>
    </submittedName>
</protein>
<comment type="pathway">
    <text evidence="1">Isoprenoid biosynthesis.</text>
</comment>
<dbReference type="PROSITE" id="PS00444">
    <property type="entry name" value="POLYPRENYL_SYNTHASE_2"/>
    <property type="match status" value="1"/>
</dbReference>
<dbReference type="SUPFAM" id="SSF48576">
    <property type="entry name" value="Terpenoid synthases"/>
    <property type="match status" value="1"/>
</dbReference>
<dbReference type="EMBL" id="LQPQ01000191">
    <property type="protein sequence ID" value="ORW66001.1"/>
    <property type="molecule type" value="Genomic_DNA"/>
</dbReference>
<accession>A0A1X2BQY3</accession>
<evidence type="ECO:0000256" key="2">
    <source>
        <dbReference type="ARBA" id="ARBA00022723"/>
    </source>
</evidence>
<dbReference type="GeneID" id="93497466"/>
<dbReference type="RefSeq" id="WP_085252435.1">
    <property type="nucleotide sequence ID" value="NZ_CAJMWI010000001.1"/>
</dbReference>
<dbReference type="SFLD" id="SFLDG01017">
    <property type="entry name" value="Polyprenyl_Transferase_Like"/>
    <property type="match status" value="1"/>
</dbReference>
<name>A0A1X2BQY3_9MYCO</name>
<dbReference type="Gene3D" id="1.10.600.10">
    <property type="entry name" value="Farnesyl Diphosphate Synthase"/>
    <property type="match status" value="1"/>
</dbReference>
<dbReference type="CDD" id="cd00685">
    <property type="entry name" value="Trans_IPPS_HT"/>
    <property type="match status" value="1"/>
</dbReference>
<comment type="similarity">
    <text evidence="4">Belongs to the FPP/GGPP synthase family.</text>
</comment>
<keyword evidence="6" id="KW-1185">Reference proteome</keyword>
<dbReference type="STRING" id="486698.AWC22_02220"/>